<dbReference type="Pfam" id="PF17205">
    <property type="entry name" value="PSI_integrin"/>
    <property type="match status" value="1"/>
</dbReference>
<protein>
    <recommendedName>
        <fullName evidence="15">Integrin beta</fullName>
    </recommendedName>
</protein>
<evidence type="ECO:0000256" key="10">
    <source>
        <dbReference type="ARBA" id="ARBA00022989"/>
    </source>
</evidence>
<evidence type="ECO:0000256" key="15">
    <source>
        <dbReference type="RuleBase" id="RU000633"/>
    </source>
</evidence>
<keyword evidence="12" id="KW-0472">Membrane</keyword>
<dbReference type="Gene3D" id="3.40.50.410">
    <property type="entry name" value="von Willebrand factor, type A domain"/>
    <property type="match status" value="1"/>
</dbReference>
<dbReference type="GO" id="GO:0005178">
    <property type="term" value="F:integrin binding"/>
    <property type="evidence" value="ECO:0007669"/>
    <property type="project" value="TreeGrafter"/>
</dbReference>
<dbReference type="GO" id="GO:0019901">
    <property type="term" value="F:protein kinase binding"/>
    <property type="evidence" value="ECO:0007669"/>
    <property type="project" value="TreeGrafter"/>
</dbReference>
<dbReference type="FunFam" id="2.10.25.10:FF:000076">
    <property type="entry name" value="Integrin beta"/>
    <property type="match status" value="1"/>
</dbReference>
<dbReference type="InterPro" id="IPR032695">
    <property type="entry name" value="Integrin_dom_sf"/>
</dbReference>
<dbReference type="InterPro" id="IPR040622">
    <property type="entry name" value="EGF_integrin_1"/>
</dbReference>
<dbReference type="PANTHER" id="PTHR10082:SF15">
    <property type="entry name" value="INTEGRIN BETA-2"/>
    <property type="match status" value="1"/>
</dbReference>
<keyword evidence="6 16" id="KW-0732">Signal</keyword>
<keyword evidence="11 15" id="KW-0401">Integrin</keyword>
<evidence type="ECO:0000256" key="2">
    <source>
        <dbReference type="ARBA" id="ARBA00007449"/>
    </source>
</evidence>
<dbReference type="Gene3D" id="2.10.25.10">
    <property type="entry name" value="Laminin"/>
    <property type="match status" value="1"/>
</dbReference>
<dbReference type="GO" id="GO:0007160">
    <property type="term" value="P:cell-matrix adhesion"/>
    <property type="evidence" value="ECO:0007669"/>
    <property type="project" value="TreeGrafter"/>
</dbReference>
<comment type="subcellular location">
    <subcellularLocation>
        <location evidence="1 15">Cell membrane</location>
        <topology evidence="1 15">Single-pass type I membrane protein</topology>
    </subcellularLocation>
</comment>
<dbReference type="GO" id="GO:0033627">
    <property type="term" value="P:cell adhesion mediated by integrin"/>
    <property type="evidence" value="ECO:0007669"/>
    <property type="project" value="TreeGrafter"/>
</dbReference>
<organism evidence="19 20">
    <name type="scientific">Antrostomus carolinensis</name>
    <name type="common">Chuck-will's-widow</name>
    <name type="synonym">Caprimulgus carolinensis</name>
    <dbReference type="NCBI Taxonomy" id="279965"/>
    <lineage>
        <taxon>Eukaryota</taxon>
        <taxon>Metazoa</taxon>
        <taxon>Chordata</taxon>
        <taxon>Craniata</taxon>
        <taxon>Vertebrata</taxon>
        <taxon>Euteleostomi</taxon>
        <taxon>Archelosauria</taxon>
        <taxon>Archosauria</taxon>
        <taxon>Dinosauria</taxon>
        <taxon>Saurischia</taxon>
        <taxon>Theropoda</taxon>
        <taxon>Coelurosauria</taxon>
        <taxon>Aves</taxon>
        <taxon>Neognathae</taxon>
        <taxon>Neoaves</taxon>
        <taxon>Strisores</taxon>
        <taxon>Caprimulgiformes</taxon>
        <taxon>Caprimulgidae</taxon>
        <taxon>Antrostomus</taxon>
    </lineage>
</organism>
<evidence type="ECO:0000313" key="19">
    <source>
        <dbReference type="EMBL" id="KFZ60694.1"/>
    </source>
</evidence>
<keyword evidence="14" id="KW-0325">Glycoprotein</keyword>
<evidence type="ECO:0000256" key="14">
    <source>
        <dbReference type="ARBA" id="ARBA00023180"/>
    </source>
</evidence>
<evidence type="ECO:0000256" key="1">
    <source>
        <dbReference type="ARBA" id="ARBA00004251"/>
    </source>
</evidence>
<dbReference type="SMART" id="SM00423">
    <property type="entry name" value="PSI"/>
    <property type="match status" value="1"/>
</dbReference>
<keyword evidence="5 15" id="KW-0812">Transmembrane</keyword>
<dbReference type="SMART" id="SM00187">
    <property type="entry name" value="INB"/>
    <property type="match status" value="1"/>
</dbReference>
<reference evidence="19 20" key="1">
    <citation type="submission" date="2014-04" db="EMBL/GenBank/DDBJ databases">
        <title>Genome evolution of avian class.</title>
        <authorList>
            <person name="Zhang G."/>
            <person name="Li C."/>
        </authorList>
    </citation>
    <scope>NUCLEOTIDE SEQUENCE [LARGE SCALE GENOMIC DNA]</scope>
    <source>
        <strain evidence="19">BGI_N321</strain>
    </source>
</reference>
<feature type="non-terminal residue" evidence="19">
    <location>
        <position position="546"/>
    </location>
</feature>
<evidence type="ECO:0000256" key="11">
    <source>
        <dbReference type="ARBA" id="ARBA00023037"/>
    </source>
</evidence>
<dbReference type="GO" id="GO:0001540">
    <property type="term" value="F:amyloid-beta binding"/>
    <property type="evidence" value="ECO:0007669"/>
    <property type="project" value="TreeGrafter"/>
</dbReference>
<dbReference type="InterPro" id="IPR002369">
    <property type="entry name" value="Integrin_bsu_VWA"/>
</dbReference>
<feature type="domain" description="PSI" evidence="18">
    <location>
        <begin position="26"/>
        <end position="76"/>
    </location>
</feature>
<proteinExistence type="inferred from homology"/>
<dbReference type="GO" id="GO:0007229">
    <property type="term" value="P:integrin-mediated signaling pathway"/>
    <property type="evidence" value="ECO:0007669"/>
    <property type="project" value="UniProtKB-KW"/>
</dbReference>
<dbReference type="InterPro" id="IPR036465">
    <property type="entry name" value="vWFA_dom_sf"/>
</dbReference>
<dbReference type="InterPro" id="IPR057073">
    <property type="entry name" value="EGF_integrin_2"/>
</dbReference>
<dbReference type="EMBL" id="KL353771">
    <property type="protein sequence ID" value="KFZ60694.1"/>
    <property type="molecule type" value="Genomic_DNA"/>
</dbReference>
<keyword evidence="7" id="KW-0677">Repeat</keyword>
<dbReference type="GO" id="GO:0009986">
    <property type="term" value="C:cell surface"/>
    <property type="evidence" value="ECO:0007669"/>
    <property type="project" value="TreeGrafter"/>
</dbReference>
<dbReference type="Pfam" id="PF18372">
    <property type="entry name" value="I-EGF_1"/>
    <property type="match status" value="1"/>
</dbReference>
<dbReference type="Pfam" id="PF00362">
    <property type="entry name" value="Integrin_beta"/>
    <property type="match status" value="1"/>
</dbReference>
<evidence type="ECO:0000256" key="3">
    <source>
        <dbReference type="ARBA" id="ARBA00022475"/>
    </source>
</evidence>
<dbReference type="PANTHER" id="PTHR10082">
    <property type="entry name" value="INTEGRIN BETA SUBUNIT"/>
    <property type="match status" value="1"/>
</dbReference>
<evidence type="ECO:0000259" key="17">
    <source>
        <dbReference type="SMART" id="SM00187"/>
    </source>
</evidence>
<keyword evidence="3" id="KW-1003">Cell membrane</keyword>
<keyword evidence="10" id="KW-1133">Transmembrane helix</keyword>
<dbReference type="SUPFAM" id="SSF103575">
    <property type="entry name" value="Plexin repeat"/>
    <property type="match status" value="1"/>
</dbReference>
<gene>
    <name evidence="19" type="ORF">N321_08159</name>
</gene>
<evidence type="ECO:0000256" key="12">
    <source>
        <dbReference type="ARBA" id="ARBA00023136"/>
    </source>
</evidence>
<feature type="domain" description="Integrin beta subunit VWA" evidence="17">
    <location>
        <begin position="34"/>
        <end position="443"/>
    </location>
</feature>
<evidence type="ECO:0000256" key="4">
    <source>
        <dbReference type="ARBA" id="ARBA00022536"/>
    </source>
</evidence>
<dbReference type="GO" id="GO:0005925">
    <property type="term" value="C:focal adhesion"/>
    <property type="evidence" value="ECO:0007669"/>
    <property type="project" value="TreeGrafter"/>
</dbReference>
<accession>A0A094L9H6</accession>
<dbReference type="InterPro" id="IPR057243">
    <property type="entry name" value="Integrin_I-EGF_CS"/>
</dbReference>
<dbReference type="FunFam" id="3.40.50.410:FF:000002">
    <property type="entry name" value="Integrin beta"/>
    <property type="match status" value="1"/>
</dbReference>
<dbReference type="InterPro" id="IPR015812">
    <property type="entry name" value="Integrin_bsu"/>
</dbReference>
<keyword evidence="4" id="KW-0245">EGF-like domain</keyword>
<evidence type="ECO:0000259" key="18">
    <source>
        <dbReference type="SMART" id="SM00423"/>
    </source>
</evidence>
<evidence type="ECO:0000256" key="8">
    <source>
        <dbReference type="ARBA" id="ARBA00022842"/>
    </source>
</evidence>
<keyword evidence="8" id="KW-0460">Magnesium</keyword>
<dbReference type="PROSITE" id="PS52047">
    <property type="entry name" value="I_EGF_2"/>
    <property type="match status" value="1"/>
</dbReference>
<feature type="chain" id="PRO_5001900885" description="Integrin beta" evidence="16">
    <location>
        <begin position="25"/>
        <end position="546"/>
    </location>
</feature>
<name>A0A094L9H6_ANTCR</name>
<evidence type="ECO:0000256" key="5">
    <source>
        <dbReference type="ARBA" id="ARBA00022692"/>
    </source>
</evidence>
<evidence type="ECO:0000256" key="16">
    <source>
        <dbReference type="SAM" id="SignalP"/>
    </source>
</evidence>
<evidence type="ECO:0000256" key="13">
    <source>
        <dbReference type="ARBA" id="ARBA00023157"/>
    </source>
</evidence>
<dbReference type="GO" id="GO:0030593">
    <property type="term" value="P:neutrophil chemotaxis"/>
    <property type="evidence" value="ECO:0007669"/>
    <property type="project" value="TreeGrafter"/>
</dbReference>
<evidence type="ECO:0000256" key="6">
    <source>
        <dbReference type="ARBA" id="ARBA00022729"/>
    </source>
</evidence>
<comment type="similarity">
    <text evidence="2 15">Belongs to the integrin beta chain family.</text>
</comment>
<dbReference type="SUPFAM" id="SSF53300">
    <property type="entry name" value="vWA-like"/>
    <property type="match status" value="1"/>
</dbReference>
<dbReference type="AlphaFoldDB" id="A0A094L9H6"/>
<keyword evidence="20" id="KW-1185">Reference proteome</keyword>
<dbReference type="Pfam" id="PF23105">
    <property type="entry name" value="EGF_integrin"/>
    <property type="match status" value="1"/>
</dbReference>
<dbReference type="FunFam" id="3.30.1680.10:FF:000012">
    <property type="entry name" value="Integrin beta"/>
    <property type="match status" value="1"/>
</dbReference>
<feature type="signal peptide" evidence="16">
    <location>
        <begin position="1"/>
        <end position="24"/>
    </location>
</feature>
<evidence type="ECO:0000256" key="9">
    <source>
        <dbReference type="ARBA" id="ARBA00022889"/>
    </source>
</evidence>
<dbReference type="PRINTS" id="PR01186">
    <property type="entry name" value="INTEGRINB"/>
</dbReference>
<dbReference type="Gene3D" id="3.30.1680.10">
    <property type="entry name" value="ligand-binding face of the semaphorins, domain 2"/>
    <property type="match status" value="1"/>
</dbReference>
<dbReference type="SUPFAM" id="SSF69179">
    <property type="entry name" value="Integrin domains"/>
    <property type="match status" value="1"/>
</dbReference>
<dbReference type="GO" id="GO:0008305">
    <property type="term" value="C:integrin complex"/>
    <property type="evidence" value="ECO:0007669"/>
    <property type="project" value="TreeGrafter"/>
</dbReference>
<dbReference type="PROSITE" id="PS00243">
    <property type="entry name" value="I_EGF_1"/>
    <property type="match status" value="1"/>
</dbReference>
<evidence type="ECO:0000313" key="20">
    <source>
        <dbReference type="Proteomes" id="UP000053620"/>
    </source>
</evidence>
<dbReference type="InterPro" id="IPR033760">
    <property type="entry name" value="Integrin_beta_N"/>
</dbReference>
<evidence type="ECO:0000256" key="7">
    <source>
        <dbReference type="ARBA" id="ARBA00022737"/>
    </source>
</evidence>
<sequence length="546" mass="60360">MSRDCCLRLPAVIWVLLLVPTAFAMECPKIKVGTCNDCIRSGPGCAWCKTPSFTKAGEPDSIRCYTIEQLLQRGCSRDQIEFPVNDIVKTQDSPLSNDIQLTPQEVHLRLRIGQPAVFEVKFRRATGYPIDLYYLMDLSYSMLDDLEKVKKLGGELLRALESTTPFRRIGFGSFVDKTVLPFVNTHPEKLQNPCPNKDKQCQPPFAFKHILSLTDDAAKFESEVGKQFISGNLDAPEGGLDAMMQAAVRNVTRLLVYATDDGFHFAGDGKLAAILTPNDGQCHLEDNMYKKSNEFDYPSVGQLVQKLTENNIQPIFAVTSKMVDVYKKLSELIPKSAVGELNEDSSNIIELIQVAYNNLSSRIILDHSVLPDVLDVKYDSICSEGNIVMDEERGQCDNVKINHEVTFRVKVVAKECIKRQSFTIRPLGFTDILTVHLDSNCECNCSEQPDPTACSGKGTIVCGICSCNAGYMGKNCECETKGKTSKELEGSCRKDNSSVICSGLGDCVCGQCICHTSDVPNKHIYGTFCECDNMNCEFHNGSLCGG</sequence>
<dbReference type="GO" id="GO:0007159">
    <property type="term" value="P:leukocyte cell-cell adhesion"/>
    <property type="evidence" value="ECO:0007669"/>
    <property type="project" value="TreeGrafter"/>
</dbReference>
<dbReference type="InterPro" id="IPR016201">
    <property type="entry name" value="PSI"/>
</dbReference>
<keyword evidence="9 15" id="KW-0130">Cell adhesion</keyword>
<dbReference type="Gene3D" id="2.60.40.1510">
    <property type="entry name" value="ntegrin, alpha v. Chain A, domain 3"/>
    <property type="match status" value="1"/>
</dbReference>
<keyword evidence="13" id="KW-1015">Disulfide bond</keyword>
<dbReference type="Proteomes" id="UP000053620">
    <property type="component" value="Unassembled WGS sequence"/>
</dbReference>